<dbReference type="GO" id="GO:0016776">
    <property type="term" value="F:phosphotransferase activity, phosphate group as acceptor"/>
    <property type="evidence" value="ECO:0007669"/>
    <property type="project" value="UniProtKB-UniRule"/>
</dbReference>
<dbReference type="PANTHER" id="PTHR31756">
    <property type="entry name" value="PYRUVATE, PHOSPHATE DIKINASE REGULATORY PROTEIN 1, CHLOROPLASTIC"/>
    <property type="match status" value="1"/>
</dbReference>
<reference evidence="6 8" key="2">
    <citation type="submission" date="2016-11" db="EMBL/GenBank/DDBJ databases">
        <authorList>
            <person name="Klemetsen T."/>
        </authorList>
    </citation>
    <scope>NUCLEOTIDE SEQUENCE [LARGE SCALE GENOMIC DNA]</scope>
    <source>
        <strain evidence="6">MT 2528</strain>
    </source>
</reference>
<evidence type="ECO:0000313" key="8">
    <source>
        <dbReference type="Proteomes" id="UP000182660"/>
    </source>
</evidence>
<accession>A0A090IGD4</accession>
<evidence type="ECO:0000256" key="2">
    <source>
        <dbReference type="ARBA" id="ARBA00022679"/>
    </source>
</evidence>
<dbReference type="NCBIfam" id="NF003742">
    <property type="entry name" value="PRK05339.1"/>
    <property type="match status" value="1"/>
</dbReference>
<dbReference type="Pfam" id="PF03618">
    <property type="entry name" value="Kinase-PPPase"/>
    <property type="match status" value="1"/>
</dbReference>
<comment type="catalytic activity">
    <reaction evidence="5">
        <text>[pyruvate, water dikinase]-phosphate + phosphate + H(+) = [pyruvate, water dikinase] + diphosphate</text>
        <dbReference type="Rhea" id="RHEA:48580"/>
        <dbReference type="Rhea" id="RHEA-COMP:11425"/>
        <dbReference type="Rhea" id="RHEA-COMP:11426"/>
        <dbReference type="ChEBI" id="CHEBI:15378"/>
        <dbReference type="ChEBI" id="CHEBI:33019"/>
        <dbReference type="ChEBI" id="CHEBI:43176"/>
        <dbReference type="ChEBI" id="CHEBI:43474"/>
        <dbReference type="ChEBI" id="CHEBI:68546"/>
        <dbReference type="EC" id="2.7.4.28"/>
    </reaction>
</comment>
<dbReference type="STRING" id="80854.MVIS_3389"/>
<comment type="similarity">
    <text evidence="5">Belongs to the pyruvate, phosphate/water dikinase regulatory protein family. PSRP subfamily.</text>
</comment>
<reference evidence="7 9" key="1">
    <citation type="submission" date="2016-11" db="EMBL/GenBank/DDBJ databases">
        <authorList>
            <person name="Jaros S."/>
            <person name="Januszkiewicz K."/>
            <person name="Wedrychowicz H."/>
        </authorList>
    </citation>
    <scope>NUCLEOTIDE SEQUENCE [LARGE SCALE GENOMIC DNA]</scope>
    <source>
        <strain evidence="7">NVI 5450</strain>
    </source>
</reference>
<evidence type="ECO:0000256" key="4">
    <source>
        <dbReference type="ARBA" id="ARBA00022777"/>
    </source>
</evidence>
<dbReference type="EMBL" id="FPLJ01000039">
    <property type="protein sequence ID" value="SGY88391.1"/>
    <property type="molecule type" value="Genomic_DNA"/>
</dbReference>
<evidence type="ECO:0000313" key="6">
    <source>
        <dbReference type="EMBL" id="SGY88391.1"/>
    </source>
</evidence>
<keyword evidence="2 5" id="KW-0808">Transferase</keyword>
<dbReference type="GeneID" id="61295387"/>
<dbReference type="GO" id="GO:0004674">
    <property type="term" value="F:protein serine/threonine kinase activity"/>
    <property type="evidence" value="ECO:0007669"/>
    <property type="project" value="UniProtKB-UniRule"/>
</dbReference>
<dbReference type="Proteomes" id="UP000183794">
    <property type="component" value="Unassembled WGS sequence"/>
</dbReference>
<keyword evidence="4 5" id="KW-0418">Kinase</keyword>
<name>A0A090IGD4_9GAMM</name>
<dbReference type="EC" id="2.7.4.28" evidence="5"/>
<comment type="catalytic activity">
    <reaction evidence="5">
        <text>[pyruvate, water dikinase] + ADP = [pyruvate, water dikinase]-phosphate + AMP + H(+)</text>
        <dbReference type="Rhea" id="RHEA:46020"/>
        <dbReference type="Rhea" id="RHEA-COMP:11425"/>
        <dbReference type="Rhea" id="RHEA-COMP:11426"/>
        <dbReference type="ChEBI" id="CHEBI:15378"/>
        <dbReference type="ChEBI" id="CHEBI:43176"/>
        <dbReference type="ChEBI" id="CHEBI:68546"/>
        <dbReference type="ChEBI" id="CHEBI:456215"/>
        <dbReference type="ChEBI" id="CHEBI:456216"/>
        <dbReference type="EC" id="2.7.11.33"/>
    </reaction>
</comment>
<evidence type="ECO:0000313" key="7">
    <source>
        <dbReference type="EMBL" id="SGY95324.1"/>
    </source>
</evidence>
<dbReference type="PANTHER" id="PTHR31756:SF3">
    <property type="entry name" value="PYRUVATE, PHOSPHATE DIKINASE REGULATORY PROTEIN 1, CHLOROPLASTIC"/>
    <property type="match status" value="1"/>
</dbReference>
<evidence type="ECO:0000256" key="1">
    <source>
        <dbReference type="ARBA" id="ARBA00022527"/>
    </source>
</evidence>
<dbReference type="InterPro" id="IPR026530">
    <property type="entry name" value="PSRP"/>
</dbReference>
<dbReference type="EC" id="2.7.11.33" evidence="5"/>
<dbReference type="GO" id="GO:0043531">
    <property type="term" value="F:ADP binding"/>
    <property type="evidence" value="ECO:0007669"/>
    <property type="project" value="UniProtKB-UniRule"/>
</dbReference>
<comment type="function">
    <text evidence="5">Bifunctional serine/threonine kinase and phosphorylase involved in the regulation of the phosphoenolpyruvate synthase (PEPS) by catalyzing its phosphorylation/dephosphorylation.</text>
</comment>
<gene>
    <name evidence="6" type="ORF">MT2528_1503</name>
    <name evidence="7" type="ORF">NVI5450_1701</name>
</gene>
<proteinExistence type="inferred from homology"/>
<dbReference type="InterPro" id="IPR005177">
    <property type="entry name" value="Kinase-pyrophosphorylase"/>
</dbReference>
<sequence>MQTVFYVSDGTAITAEVFGHALLSQFPIEFDQHTYPFIETEEKAKYVTQKINEHVAKTGQKPLVFHSIVSSEIRTIIELNEGHSHDFLSTFVAPLSEQLNIKAEPKSHRTHSLKNDTYDARIEAVNYALANDDGITCKDYDDADLILVGVSRSGKTPTSLYLALQFGIKTANYPFIADDMDNLKLPPALKRNKHKVFGLTIDVKRLQDIRSERIANSTYASLRQCKLEISEVEFLYRKERIPYINSTLFSVEEIATKILDKKGLKRRIY</sequence>
<dbReference type="OrthoDB" id="9782201at2"/>
<dbReference type="PATRIC" id="fig|80854.5.peg.3586"/>
<dbReference type="HAMAP" id="MF_01062">
    <property type="entry name" value="PSRP"/>
    <property type="match status" value="1"/>
</dbReference>
<keyword evidence="3 5" id="KW-0547">Nucleotide-binding</keyword>
<keyword evidence="1 5" id="KW-0723">Serine/threonine-protein kinase</keyword>
<evidence type="ECO:0000256" key="5">
    <source>
        <dbReference type="HAMAP-Rule" id="MF_01062"/>
    </source>
</evidence>
<dbReference type="KEGG" id="mvs:MVIS_3389"/>
<dbReference type="Proteomes" id="UP000182660">
    <property type="component" value="Unassembled WGS sequence"/>
</dbReference>
<feature type="binding site" evidence="5">
    <location>
        <begin position="149"/>
        <end position="156"/>
    </location>
    <ligand>
        <name>ADP</name>
        <dbReference type="ChEBI" id="CHEBI:456216"/>
    </ligand>
</feature>
<dbReference type="GO" id="GO:0005524">
    <property type="term" value="F:ATP binding"/>
    <property type="evidence" value="ECO:0007669"/>
    <property type="project" value="InterPro"/>
</dbReference>
<dbReference type="EMBL" id="FPLD01000051">
    <property type="protein sequence ID" value="SGY95324.1"/>
    <property type="molecule type" value="Genomic_DNA"/>
</dbReference>
<evidence type="ECO:0000313" key="9">
    <source>
        <dbReference type="Proteomes" id="UP000183794"/>
    </source>
</evidence>
<protein>
    <recommendedName>
        <fullName evidence="5">Putative phosphoenolpyruvate synthase regulatory protein</fullName>
        <shortName evidence="5">PEP synthase regulatory protein</shortName>
        <shortName evidence="5">PSRP</shortName>
        <ecNumber evidence="5">2.7.11.33</ecNumber>
        <ecNumber evidence="5">2.7.4.28</ecNumber>
    </recommendedName>
    <alternativeName>
        <fullName evidence="5">Pyruvate, water dikinase regulatory protein</fullName>
    </alternativeName>
</protein>
<dbReference type="AlphaFoldDB" id="A0A090IGD4"/>
<dbReference type="HOGENOM" id="CLU_046206_1_0_6"/>
<keyword evidence="8" id="KW-1185">Reference proteome</keyword>
<dbReference type="RefSeq" id="WP_045111402.1">
    <property type="nucleotide sequence ID" value="NZ_CAWQZC010000118.1"/>
</dbReference>
<organism evidence="7 9">
    <name type="scientific">Moritella viscosa</name>
    <dbReference type="NCBI Taxonomy" id="80854"/>
    <lineage>
        <taxon>Bacteria</taxon>
        <taxon>Pseudomonadati</taxon>
        <taxon>Pseudomonadota</taxon>
        <taxon>Gammaproteobacteria</taxon>
        <taxon>Alteromonadales</taxon>
        <taxon>Moritellaceae</taxon>
        <taxon>Moritella</taxon>
    </lineage>
</organism>
<evidence type="ECO:0000256" key="3">
    <source>
        <dbReference type="ARBA" id="ARBA00022741"/>
    </source>
</evidence>